<keyword evidence="4" id="KW-0456">Lyase</keyword>
<dbReference type="AlphaFoldDB" id="A0A3M4M3U5"/>
<feature type="domain" description="Tryptophan synthase beta chain-like PALP" evidence="7">
    <location>
        <begin position="101"/>
        <end position="399"/>
    </location>
</feature>
<dbReference type="GO" id="GO:0004795">
    <property type="term" value="F:threonine synthase activity"/>
    <property type="evidence" value="ECO:0007669"/>
    <property type="project" value="UniProtKB-UniRule"/>
</dbReference>
<protein>
    <recommendedName>
        <fullName evidence="5">Threonine synthase</fullName>
        <ecNumber evidence="5">4.2.3.1</ecNumber>
    </recommendedName>
</protein>
<dbReference type="Gene3D" id="3.40.50.1100">
    <property type="match status" value="2"/>
</dbReference>
<dbReference type="Pfam" id="PF00291">
    <property type="entry name" value="PALP"/>
    <property type="match status" value="1"/>
</dbReference>
<proteinExistence type="inferred from homology"/>
<evidence type="ECO:0000259" key="8">
    <source>
        <dbReference type="Pfam" id="PF14821"/>
    </source>
</evidence>
<dbReference type="SUPFAM" id="SSF53686">
    <property type="entry name" value="Tryptophan synthase beta subunit-like PLP-dependent enzymes"/>
    <property type="match status" value="1"/>
</dbReference>
<accession>A0A3M4M3U5</accession>
<evidence type="ECO:0000259" key="7">
    <source>
        <dbReference type="Pfam" id="PF00291"/>
    </source>
</evidence>
<reference evidence="9 10" key="1">
    <citation type="submission" date="2018-08" db="EMBL/GenBank/DDBJ databases">
        <title>Recombination of ecologically and evolutionarily significant loci maintains genetic cohesion in the Pseudomonas syringae species complex.</title>
        <authorList>
            <person name="Dillon M."/>
            <person name="Thakur S."/>
            <person name="Almeida R.N.D."/>
            <person name="Weir B.S."/>
            <person name="Guttman D.S."/>
        </authorList>
    </citation>
    <scope>NUCLEOTIDE SEQUENCE [LARGE SCALE GENOMIC DNA]</scope>
    <source>
        <strain evidence="9 10">ICMP 3353</strain>
    </source>
</reference>
<dbReference type="PANTHER" id="PTHR42690">
    <property type="entry name" value="THREONINE SYNTHASE FAMILY MEMBER"/>
    <property type="match status" value="1"/>
</dbReference>
<dbReference type="InterPro" id="IPR036052">
    <property type="entry name" value="TrpB-like_PALP_sf"/>
</dbReference>
<dbReference type="Gene3D" id="3.90.1380.10">
    <property type="entry name" value="Threonine synthase, N-terminal domain"/>
    <property type="match status" value="1"/>
</dbReference>
<dbReference type="InterPro" id="IPR004450">
    <property type="entry name" value="Thr_synthase-like"/>
</dbReference>
<dbReference type="InterPro" id="IPR029144">
    <property type="entry name" value="Thr_synth_N"/>
</dbReference>
<sequence length="462" mass="51814">MELIMQYVSSRNSATKADFETVVLSGVAEDGGLYMPSAPPEFSAQEIANWSMLTYDELAFRVIKPFVGQTIPEEDLKQLLKDAYSEFDHRTIAPLQQVDRNEWVLELFHGPTRSSKDFSAQLQVRFVEYFLAKRKRRALIVGATNGDTGLAAIEAFKNSQSSVVVAFFPESGSPDEQIMRLHASDHPNLYRFAVNGSFDDCQMIVSKLFRNWQSNYTAVSFNSSNWVNVMAQLVFYFYATLQLSGGQRTIGFSVPASSFSEVYAGYIAQKMGLPITQMIVATNRNDALHQLFLKNHYSRIKSDRSLSPAMDLSVFSNLERLLWELYGKDSVAVSKLMEEFEENGEMVIDNKLWLQARMIIDSYSVSDEETLAEIKSMHHDTGYIIDPHTATGVLAARLYRRSMVAPMVTLGEVSPIKSAILLAKLGIVPIPKVTPVQSSCSLRLYRINPDDVGTINQVLSSI</sequence>
<dbReference type="CDD" id="cd01560">
    <property type="entry name" value="Thr-synth_2"/>
    <property type="match status" value="1"/>
</dbReference>
<keyword evidence="3 6" id="KW-0663">Pyridoxal phosphate</keyword>
<comment type="cofactor">
    <cofactor evidence="1 6">
        <name>pyridoxal 5'-phosphate</name>
        <dbReference type="ChEBI" id="CHEBI:597326"/>
    </cofactor>
</comment>
<dbReference type="NCBIfam" id="TIGR00260">
    <property type="entry name" value="thrC"/>
    <property type="match status" value="1"/>
</dbReference>
<evidence type="ECO:0000256" key="1">
    <source>
        <dbReference type="ARBA" id="ARBA00001933"/>
    </source>
</evidence>
<dbReference type="EMBL" id="RBRE01000028">
    <property type="protein sequence ID" value="RMQ48476.1"/>
    <property type="molecule type" value="Genomic_DNA"/>
</dbReference>
<evidence type="ECO:0000256" key="4">
    <source>
        <dbReference type="ARBA" id="ARBA00023239"/>
    </source>
</evidence>
<name>A0A3M4M3U5_PSECI</name>
<feature type="modified residue" description="N6-(pyridoxal phosphate)lysine" evidence="6">
    <location>
        <position position="116"/>
    </location>
</feature>
<evidence type="ECO:0000256" key="2">
    <source>
        <dbReference type="ARBA" id="ARBA00005517"/>
    </source>
</evidence>
<gene>
    <name evidence="9" type="ORF">ALQ04_03234</name>
</gene>
<dbReference type="InterPro" id="IPR001926">
    <property type="entry name" value="TrpB-like_PALP"/>
</dbReference>
<dbReference type="InterPro" id="IPR037158">
    <property type="entry name" value="Thr_synth_N_sf"/>
</dbReference>
<organism evidence="9 10">
    <name type="scientific">Pseudomonas cichorii</name>
    <dbReference type="NCBI Taxonomy" id="36746"/>
    <lineage>
        <taxon>Bacteria</taxon>
        <taxon>Pseudomonadati</taxon>
        <taxon>Pseudomonadota</taxon>
        <taxon>Gammaproteobacteria</taxon>
        <taxon>Pseudomonadales</taxon>
        <taxon>Pseudomonadaceae</taxon>
        <taxon>Pseudomonas</taxon>
    </lineage>
</organism>
<comment type="caution">
    <text evidence="9">The sequence shown here is derived from an EMBL/GenBank/DDBJ whole genome shotgun (WGS) entry which is preliminary data.</text>
</comment>
<evidence type="ECO:0000313" key="9">
    <source>
        <dbReference type="EMBL" id="RMQ48476.1"/>
    </source>
</evidence>
<dbReference type="InterPro" id="IPR051166">
    <property type="entry name" value="Threonine_Synthase"/>
</dbReference>
<dbReference type="Pfam" id="PF14821">
    <property type="entry name" value="Thr_synth_N"/>
    <property type="match status" value="1"/>
</dbReference>
<comment type="similarity">
    <text evidence="2">Belongs to the threonine synthase family.</text>
</comment>
<evidence type="ECO:0000256" key="6">
    <source>
        <dbReference type="PIRSR" id="PIRSR604450-51"/>
    </source>
</evidence>
<dbReference type="GO" id="GO:0009088">
    <property type="term" value="P:threonine biosynthetic process"/>
    <property type="evidence" value="ECO:0007669"/>
    <property type="project" value="UniProtKB-UniRule"/>
</dbReference>
<evidence type="ECO:0000313" key="10">
    <source>
        <dbReference type="Proteomes" id="UP000277236"/>
    </source>
</evidence>
<feature type="domain" description="Threonine synthase N-terminal" evidence="8">
    <location>
        <begin position="6"/>
        <end position="84"/>
    </location>
</feature>
<dbReference type="EC" id="4.2.3.1" evidence="5"/>
<dbReference type="Proteomes" id="UP000277236">
    <property type="component" value="Unassembled WGS sequence"/>
</dbReference>
<dbReference type="PANTHER" id="PTHR42690:SF1">
    <property type="entry name" value="THREONINE SYNTHASE-LIKE 2"/>
    <property type="match status" value="1"/>
</dbReference>
<evidence type="ECO:0000256" key="5">
    <source>
        <dbReference type="NCBIfam" id="TIGR00260"/>
    </source>
</evidence>
<evidence type="ECO:0000256" key="3">
    <source>
        <dbReference type="ARBA" id="ARBA00022898"/>
    </source>
</evidence>